<dbReference type="PANTHER" id="PTHR11070:SF2">
    <property type="entry name" value="ATP-DEPENDENT DNA HELICASE SRS2"/>
    <property type="match status" value="1"/>
</dbReference>
<keyword evidence="3 11" id="KW-0378">Hydrolase</keyword>
<dbReference type="Proteomes" id="UP000297608">
    <property type="component" value="Unassembled WGS sequence"/>
</dbReference>
<evidence type="ECO:0000256" key="3">
    <source>
        <dbReference type="ARBA" id="ARBA00022801"/>
    </source>
</evidence>
<evidence type="ECO:0000259" key="12">
    <source>
        <dbReference type="PROSITE" id="PS51198"/>
    </source>
</evidence>
<keyword evidence="14" id="KW-1185">Reference proteome</keyword>
<comment type="similarity">
    <text evidence="1">Belongs to the helicase family. UvrD subfamily.</text>
</comment>
<dbReference type="InterPro" id="IPR014017">
    <property type="entry name" value="DNA_helicase_UvrD-like_C"/>
</dbReference>
<accession>A0ABY2IBB6</accession>
<dbReference type="RefSeq" id="WP_134533836.1">
    <property type="nucleotide sequence ID" value="NZ_SOFG01000011.1"/>
</dbReference>
<evidence type="ECO:0000256" key="5">
    <source>
        <dbReference type="ARBA" id="ARBA00022840"/>
    </source>
</evidence>
<keyword evidence="6" id="KW-0238">DNA-binding</keyword>
<dbReference type="SUPFAM" id="SSF52540">
    <property type="entry name" value="P-loop containing nucleoside triphosphate hydrolases"/>
    <property type="match status" value="1"/>
</dbReference>
<evidence type="ECO:0000256" key="9">
    <source>
        <dbReference type="ARBA" id="ARBA00034808"/>
    </source>
</evidence>
<dbReference type="Gene3D" id="1.10.486.10">
    <property type="entry name" value="PCRA, domain 4"/>
    <property type="match status" value="1"/>
</dbReference>
<gene>
    <name evidence="13" type="ORF">E3O44_06815</name>
</gene>
<dbReference type="EMBL" id="SOFG01000011">
    <property type="protein sequence ID" value="TFB86873.1"/>
    <property type="molecule type" value="Genomic_DNA"/>
</dbReference>
<dbReference type="EC" id="5.6.2.4" evidence="9"/>
<dbReference type="Pfam" id="PF00580">
    <property type="entry name" value="UvrD-helicase"/>
    <property type="match status" value="1"/>
</dbReference>
<evidence type="ECO:0000256" key="1">
    <source>
        <dbReference type="ARBA" id="ARBA00009922"/>
    </source>
</evidence>
<dbReference type="InterPro" id="IPR014016">
    <property type="entry name" value="UvrD-like_ATP-bd"/>
</dbReference>
<keyword evidence="7" id="KW-0413">Isomerase</keyword>
<feature type="domain" description="UvrD-like helicase ATP-binding" evidence="12">
    <location>
        <begin position="1"/>
        <end position="268"/>
    </location>
</feature>
<organism evidence="13 14">
    <name type="scientific">Cryobacterium algoricola</name>
    <dbReference type="NCBI Taxonomy" id="1259183"/>
    <lineage>
        <taxon>Bacteria</taxon>
        <taxon>Bacillati</taxon>
        <taxon>Actinomycetota</taxon>
        <taxon>Actinomycetes</taxon>
        <taxon>Micrococcales</taxon>
        <taxon>Microbacteriaceae</taxon>
        <taxon>Cryobacterium</taxon>
    </lineage>
</organism>
<dbReference type="Pfam" id="PF13361">
    <property type="entry name" value="UvrD_C"/>
    <property type="match status" value="1"/>
</dbReference>
<comment type="caution">
    <text evidence="13">The sequence shown here is derived from an EMBL/GenBank/DDBJ whole genome shotgun (WGS) entry which is preliminary data.</text>
</comment>
<evidence type="ECO:0000256" key="8">
    <source>
        <dbReference type="ARBA" id="ARBA00034617"/>
    </source>
</evidence>
<name>A0ABY2IBB6_9MICO</name>
<comment type="catalytic activity">
    <reaction evidence="8">
        <text>Couples ATP hydrolysis with the unwinding of duplex DNA by translocating in the 3'-5' direction.</text>
        <dbReference type="EC" id="5.6.2.4"/>
    </reaction>
</comment>
<feature type="binding site" evidence="11">
    <location>
        <begin position="18"/>
        <end position="25"/>
    </location>
    <ligand>
        <name>ATP</name>
        <dbReference type="ChEBI" id="CHEBI:30616"/>
    </ligand>
</feature>
<reference evidence="13 14" key="1">
    <citation type="submission" date="2019-03" db="EMBL/GenBank/DDBJ databases">
        <title>Genomics of glacier-inhabiting Cryobacterium strains.</title>
        <authorList>
            <person name="Liu Q."/>
            <person name="Xin Y.-H."/>
        </authorList>
    </citation>
    <scope>NUCLEOTIDE SEQUENCE [LARGE SCALE GENOMIC DNA]</scope>
    <source>
        <strain evidence="13 14">MDB2-B</strain>
    </source>
</reference>
<keyword evidence="2 11" id="KW-0547">Nucleotide-binding</keyword>
<evidence type="ECO:0000313" key="14">
    <source>
        <dbReference type="Proteomes" id="UP000297608"/>
    </source>
</evidence>
<dbReference type="InterPro" id="IPR000212">
    <property type="entry name" value="DNA_helicase_UvrD/REP"/>
</dbReference>
<proteinExistence type="inferred from homology"/>
<evidence type="ECO:0000256" key="2">
    <source>
        <dbReference type="ARBA" id="ARBA00022741"/>
    </source>
</evidence>
<dbReference type="InterPro" id="IPR013986">
    <property type="entry name" value="DExx_box_DNA_helicase_dom_sf"/>
</dbReference>
<evidence type="ECO:0000256" key="11">
    <source>
        <dbReference type="PROSITE-ProRule" id="PRU00560"/>
    </source>
</evidence>
<protein>
    <recommendedName>
        <fullName evidence="9">DNA 3'-5' helicase</fullName>
        <ecNumber evidence="9">5.6.2.4</ecNumber>
    </recommendedName>
</protein>
<sequence>MSEATIDLSAVGNLLVIAPPGCGKTELLARRAEAIIPMLMPNQRILALTFSNKAKANLNSRLLSVLGTERKRRYVSVHNFHGHAAEIVRSHGWTAGIDPLGAMPDKHTQAVAVEPFLEGLAGDAYYAMKDRIEEELREAKRGAWNDQEVLDRLSDGDARSLAVETARQANGTYFYDDLLRHSQRLLRVPEIARLYQSHYAAVLVDEFQDLSPQQLEIALRSSSKSRTFVGDPMQGIYSWTGAKPVHVERVLRLITGEAHGLGVSYRSSPAVLQVLAAVARPLGGQLLDPHDPDGWFEGGIAAGGMYPTAEAEANFVLHASAEILARRPNDTIGVICRNGWRRKQIDSAFAESDLPCIRWDLTVDDARIVEMLQDAAARLGGNPELQALSAEARRVLDPSDIDTSAELTDAVAQIEGLVEQSGSVGAALAQLRVSNDVSEVISPGVHLLNAHTGKGQQFDWVFIPGFEHGNIPSYKAKKAADIEEEQRVLLVMLSRARHGVVLTRANKLVSKAGNSYSPSQSRWAVTVRDALRANSAEFLAHVSRIPVECEVAQSEVSTHARIVG</sequence>
<evidence type="ECO:0000256" key="10">
    <source>
        <dbReference type="ARBA" id="ARBA00048988"/>
    </source>
</evidence>
<dbReference type="Gene3D" id="1.10.10.160">
    <property type="match status" value="1"/>
</dbReference>
<dbReference type="PANTHER" id="PTHR11070">
    <property type="entry name" value="UVRD / RECB / PCRA DNA HELICASE FAMILY MEMBER"/>
    <property type="match status" value="1"/>
</dbReference>
<evidence type="ECO:0000256" key="6">
    <source>
        <dbReference type="ARBA" id="ARBA00023125"/>
    </source>
</evidence>
<dbReference type="GO" id="GO:0004386">
    <property type="term" value="F:helicase activity"/>
    <property type="evidence" value="ECO:0007669"/>
    <property type="project" value="UniProtKB-KW"/>
</dbReference>
<comment type="catalytic activity">
    <reaction evidence="10">
        <text>ATP + H2O = ADP + phosphate + H(+)</text>
        <dbReference type="Rhea" id="RHEA:13065"/>
        <dbReference type="ChEBI" id="CHEBI:15377"/>
        <dbReference type="ChEBI" id="CHEBI:15378"/>
        <dbReference type="ChEBI" id="CHEBI:30616"/>
        <dbReference type="ChEBI" id="CHEBI:43474"/>
        <dbReference type="ChEBI" id="CHEBI:456216"/>
        <dbReference type="EC" id="5.6.2.4"/>
    </reaction>
</comment>
<keyword evidence="4 11" id="KW-0347">Helicase</keyword>
<evidence type="ECO:0000256" key="7">
    <source>
        <dbReference type="ARBA" id="ARBA00023235"/>
    </source>
</evidence>
<dbReference type="InterPro" id="IPR027417">
    <property type="entry name" value="P-loop_NTPase"/>
</dbReference>
<dbReference type="Gene3D" id="3.40.50.300">
    <property type="entry name" value="P-loop containing nucleotide triphosphate hydrolases"/>
    <property type="match status" value="2"/>
</dbReference>
<keyword evidence="5 11" id="KW-0067">ATP-binding</keyword>
<evidence type="ECO:0000313" key="13">
    <source>
        <dbReference type="EMBL" id="TFB86873.1"/>
    </source>
</evidence>
<evidence type="ECO:0000256" key="4">
    <source>
        <dbReference type="ARBA" id="ARBA00022806"/>
    </source>
</evidence>
<dbReference type="PROSITE" id="PS51198">
    <property type="entry name" value="UVRD_HELICASE_ATP_BIND"/>
    <property type="match status" value="1"/>
</dbReference>